<gene>
    <name evidence="1" type="ORF">mRhiFer1_009618</name>
</gene>
<organism evidence="1 2">
    <name type="scientific">Rhinolophus ferrumequinum</name>
    <name type="common">Greater horseshoe bat</name>
    <dbReference type="NCBI Taxonomy" id="59479"/>
    <lineage>
        <taxon>Eukaryota</taxon>
        <taxon>Metazoa</taxon>
        <taxon>Chordata</taxon>
        <taxon>Craniata</taxon>
        <taxon>Vertebrata</taxon>
        <taxon>Euteleostomi</taxon>
        <taxon>Mammalia</taxon>
        <taxon>Eutheria</taxon>
        <taxon>Laurasiatheria</taxon>
        <taxon>Chiroptera</taxon>
        <taxon>Yinpterochiroptera</taxon>
        <taxon>Rhinolophoidea</taxon>
        <taxon>Rhinolophidae</taxon>
        <taxon>Rhinolophinae</taxon>
        <taxon>Rhinolophus</taxon>
    </lineage>
</organism>
<proteinExistence type="predicted"/>
<dbReference type="Proteomes" id="UP000585614">
    <property type="component" value="Unassembled WGS sequence"/>
</dbReference>
<reference evidence="1 2" key="1">
    <citation type="journal article" date="2020" name="Nature">
        <title>Six reference-quality genomes reveal evolution of bat adaptations.</title>
        <authorList>
            <person name="Jebb D."/>
            <person name="Huang Z."/>
            <person name="Pippel M."/>
            <person name="Hughes G.M."/>
            <person name="Lavrichenko K."/>
            <person name="Devanna P."/>
            <person name="Winkler S."/>
            <person name="Jermiin L.S."/>
            <person name="Skirmuntt E.C."/>
            <person name="Katzourakis A."/>
            <person name="Burkitt-Gray L."/>
            <person name="Ray D.A."/>
            <person name="Sullivan K.A.M."/>
            <person name="Roscito J.G."/>
            <person name="Kirilenko B.M."/>
            <person name="Davalos L.M."/>
            <person name="Corthals A.P."/>
            <person name="Power M.L."/>
            <person name="Jones G."/>
            <person name="Ransome R.D."/>
            <person name="Dechmann D.K.N."/>
            <person name="Locatelli A.G."/>
            <person name="Puechmaille S.J."/>
            <person name="Fedrigo O."/>
            <person name="Jarvis E.D."/>
            <person name="Hiller M."/>
            <person name="Vernes S.C."/>
            <person name="Myers E.W."/>
            <person name="Teeling E.C."/>
        </authorList>
    </citation>
    <scope>NUCLEOTIDE SEQUENCE [LARGE SCALE GENOMIC DNA]</scope>
    <source>
        <strain evidence="1">MRhiFer1</strain>
        <tissue evidence="1">Lung</tissue>
    </source>
</reference>
<protein>
    <submittedName>
        <fullName evidence="1">Uncharacterized protein</fullName>
    </submittedName>
</protein>
<comment type="caution">
    <text evidence="1">The sequence shown here is derived from an EMBL/GenBank/DDBJ whole genome shotgun (WGS) entry which is preliminary data.</text>
</comment>
<evidence type="ECO:0000313" key="2">
    <source>
        <dbReference type="Proteomes" id="UP000585614"/>
    </source>
</evidence>
<dbReference type="InterPro" id="IPR009003">
    <property type="entry name" value="Peptidase_S1_PA"/>
</dbReference>
<accession>A0A7J7ZQ40</accession>
<sequence>MPLLQRPGACAGHGWWHQQGAQWQPVQGLFLVCSGALVNEQTVMVAPHERTNLGEVTMIKIADLKIILWKYEWDDHWDEKTIQSLQISAIVLKPNYDPILLIADVTILQVLGMAHLASASSPSSSWPLRTSAPSFRSPTSLWPAVRC</sequence>
<dbReference type="AlphaFoldDB" id="A0A7J7ZQ40"/>
<dbReference type="InterPro" id="IPR043504">
    <property type="entry name" value="Peptidase_S1_PA_chymotrypsin"/>
</dbReference>
<evidence type="ECO:0000313" key="1">
    <source>
        <dbReference type="EMBL" id="KAF6376427.1"/>
    </source>
</evidence>
<dbReference type="SUPFAM" id="SSF50494">
    <property type="entry name" value="Trypsin-like serine proteases"/>
    <property type="match status" value="1"/>
</dbReference>
<dbReference type="Gene3D" id="2.40.10.10">
    <property type="entry name" value="Trypsin-like serine proteases"/>
    <property type="match status" value="1"/>
</dbReference>
<dbReference type="EMBL" id="JACAGC010000003">
    <property type="protein sequence ID" value="KAF6376427.1"/>
    <property type="molecule type" value="Genomic_DNA"/>
</dbReference>
<name>A0A7J7ZQ40_RHIFE</name>